<keyword evidence="3" id="KW-0072">Autophagy</keyword>
<dbReference type="STRING" id="34508.A0A4U5N1R9"/>
<dbReference type="InterPro" id="IPR012445">
    <property type="entry name" value="ATG101"/>
</dbReference>
<evidence type="ECO:0000256" key="1">
    <source>
        <dbReference type="ARBA" id="ARBA00007130"/>
    </source>
</evidence>
<dbReference type="PANTHER" id="PTHR13292">
    <property type="entry name" value="AUTOPHAGY-RELATED PROTEIN 101"/>
    <property type="match status" value="1"/>
</dbReference>
<comment type="similarity">
    <text evidence="1">Belongs to the ATG101 family.</text>
</comment>
<dbReference type="EMBL" id="AZBU02000005">
    <property type="protein sequence ID" value="TKR76309.1"/>
    <property type="molecule type" value="Genomic_DNA"/>
</dbReference>
<evidence type="ECO:0000256" key="3">
    <source>
        <dbReference type="ARBA" id="ARBA00023006"/>
    </source>
</evidence>
<reference evidence="4 5" key="1">
    <citation type="journal article" date="2015" name="Genome Biol.">
        <title>Comparative genomics of Steinernema reveals deeply conserved gene regulatory networks.</title>
        <authorList>
            <person name="Dillman A.R."/>
            <person name="Macchietto M."/>
            <person name="Porter C.F."/>
            <person name="Rogers A."/>
            <person name="Williams B."/>
            <person name="Antoshechkin I."/>
            <person name="Lee M.M."/>
            <person name="Goodwin Z."/>
            <person name="Lu X."/>
            <person name="Lewis E.E."/>
            <person name="Goodrich-Blair H."/>
            <person name="Stock S.P."/>
            <person name="Adams B.J."/>
            <person name="Sternberg P.W."/>
            <person name="Mortazavi A."/>
        </authorList>
    </citation>
    <scope>NUCLEOTIDE SEQUENCE [LARGE SCALE GENOMIC DNA]</scope>
    <source>
        <strain evidence="4 5">ALL</strain>
    </source>
</reference>
<dbReference type="Pfam" id="PF07855">
    <property type="entry name" value="ATG101"/>
    <property type="match status" value="1"/>
</dbReference>
<keyword evidence="5" id="KW-1185">Reference proteome</keyword>
<name>A0A4U5N1R9_STECR</name>
<accession>A0A4U5N1R9</accession>
<dbReference type="GO" id="GO:0019901">
    <property type="term" value="F:protein kinase binding"/>
    <property type="evidence" value="ECO:0007669"/>
    <property type="project" value="TreeGrafter"/>
</dbReference>
<evidence type="ECO:0000256" key="2">
    <source>
        <dbReference type="ARBA" id="ARBA00018874"/>
    </source>
</evidence>
<organism evidence="4 5">
    <name type="scientific">Steinernema carpocapsae</name>
    <name type="common">Entomopathogenic nematode</name>
    <dbReference type="NCBI Taxonomy" id="34508"/>
    <lineage>
        <taxon>Eukaryota</taxon>
        <taxon>Metazoa</taxon>
        <taxon>Ecdysozoa</taxon>
        <taxon>Nematoda</taxon>
        <taxon>Chromadorea</taxon>
        <taxon>Rhabditida</taxon>
        <taxon>Tylenchina</taxon>
        <taxon>Panagrolaimomorpha</taxon>
        <taxon>Strongyloidoidea</taxon>
        <taxon>Steinernematidae</taxon>
        <taxon>Steinernema</taxon>
    </lineage>
</organism>
<dbReference type="AlphaFoldDB" id="A0A4U5N1R9"/>
<evidence type="ECO:0000313" key="4">
    <source>
        <dbReference type="EMBL" id="TKR76309.1"/>
    </source>
</evidence>
<protein>
    <recommendedName>
        <fullName evidence="2">Autophagy-related protein 101</fullName>
    </recommendedName>
</protein>
<dbReference type="PANTHER" id="PTHR13292:SF0">
    <property type="entry name" value="AUTOPHAGY-RELATED PROTEIN 101"/>
    <property type="match status" value="1"/>
</dbReference>
<dbReference type="GO" id="GO:0000045">
    <property type="term" value="P:autophagosome assembly"/>
    <property type="evidence" value="ECO:0007669"/>
    <property type="project" value="TreeGrafter"/>
</dbReference>
<dbReference type="OrthoDB" id="10259639at2759"/>
<sequence length="244" mass="27724">MNAITNRFHLTLEMRQVTEALQCFAHTVLYHRTLAKNDRSFFSEVGVLGEKEVKCNALDVFYVRTNSPELKWRLEPKIEAFVREVNAAAVGLAYVDRSKTTQSTDILSCSVKIEFFTKKKKSQWSFLGLGDGCSVWEIWELNMNIVKVTSSEFLEHVREKATEDLSLIQLQICSAMNKGSYVPKMLNGADFASIFDGSLSDCQPYHHRLSWPELSSSVQGSRLLKSSSSDYLRGGFDFVRKVLK</sequence>
<comment type="caution">
    <text evidence="4">The sequence shown here is derived from an EMBL/GenBank/DDBJ whole genome shotgun (WGS) entry which is preliminary data.</text>
</comment>
<dbReference type="Proteomes" id="UP000298663">
    <property type="component" value="Unassembled WGS sequence"/>
</dbReference>
<dbReference type="GO" id="GO:0000407">
    <property type="term" value="C:phagophore assembly site"/>
    <property type="evidence" value="ECO:0007669"/>
    <property type="project" value="TreeGrafter"/>
</dbReference>
<evidence type="ECO:0000313" key="5">
    <source>
        <dbReference type="Proteomes" id="UP000298663"/>
    </source>
</evidence>
<dbReference type="GO" id="GO:1990316">
    <property type="term" value="C:Atg1/ULK1 kinase complex"/>
    <property type="evidence" value="ECO:0007669"/>
    <property type="project" value="TreeGrafter"/>
</dbReference>
<gene>
    <name evidence="4" type="ORF">L596_017467</name>
</gene>
<proteinExistence type="inferred from homology"/>
<reference evidence="4 5" key="2">
    <citation type="journal article" date="2019" name="G3 (Bethesda)">
        <title>Hybrid Assembly of the Genome of the Entomopathogenic Nematode Steinernema carpocapsae Identifies the X-Chromosome.</title>
        <authorList>
            <person name="Serra L."/>
            <person name="Macchietto M."/>
            <person name="Macias-Munoz A."/>
            <person name="McGill C.J."/>
            <person name="Rodriguez I.M."/>
            <person name="Rodriguez B."/>
            <person name="Murad R."/>
            <person name="Mortazavi A."/>
        </authorList>
    </citation>
    <scope>NUCLEOTIDE SEQUENCE [LARGE SCALE GENOMIC DNA]</scope>
    <source>
        <strain evidence="4 5">ALL</strain>
    </source>
</reference>